<dbReference type="NCBIfam" id="TIGR00217">
    <property type="entry name" value="malQ"/>
    <property type="match status" value="1"/>
</dbReference>
<name>A0A915U5U5_9BACT</name>
<dbReference type="EMBL" id="AP024233">
    <property type="protein sequence ID" value="BCO09517.1"/>
    <property type="molecule type" value="Genomic_DNA"/>
</dbReference>
<evidence type="ECO:0000256" key="1">
    <source>
        <dbReference type="ARBA" id="ARBA00000439"/>
    </source>
</evidence>
<dbReference type="KEGG" id="ddu:GF1_18930"/>
<protein>
    <recommendedName>
        <fullName evidence="4 10">4-alpha-glucanotransferase</fullName>
        <ecNumber evidence="3 10">2.4.1.25</ecNumber>
    </recommendedName>
    <alternativeName>
        <fullName evidence="8 10">Amylomaltase</fullName>
    </alternativeName>
    <alternativeName>
        <fullName evidence="9 10">Disproportionating enzyme</fullName>
    </alternativeName>
</protein>
<reference evidence="11" key="1">
    <citation type="submission" date="2020-12" db="EMBL/GenBank/DDBJ databases">
        <title>Desulfobium dissulfuricans gen. nov., sp. nov., a novel mesophilic, sulfate-reducing bacterium isolated from a deep-sea hydrothermal vent.</title>
        <authorList>
            <person name="Hashimoto Y."/>
            <person name="Tame A."/>
            <person name="Sawayama S."/>
            <person name="Miyazaki J."/>
            <person name="Takai K."/>
            <person name="Nakagawa S."/>
        </authorList>
    </citation>
    <scope>NUCLEOTIDE SEQUENCE</scope>
    <source>
        <strain evidence="11">GF1</strain>
    </source>
</reference>
<dbReference type="GO" id="GO:0004134">
    <property type="term" value="F:4-alpha-glucanotransferase activity"/>
    <property type="evidence" value="ECO:0007669"/>
    <property type="project" value="UniProtKB-EC"/>
</dbReference>
<proteinExistence type="inferred from homology"/>
<comment type="catalytic activity">
    <reaction evidence="1 10">
        <text>Transfers a segment of a (1-&gt;4)-alpha-D-glucan to a new position in an acceptor, which may be glucose or a (1-&gt;4)-alpha-D-glucan.</text>
        <dbReference type="EC" id="2.4.1.25"/>
    </reaction>
</comment>
<dbReference type="InterPro" id="IPR017853">
    <property type="entry name" value="GH"/>
</dbReference>
<dbReference type="PANTHER" id="PTHR32438">
    <property type="entry name" value="4-ALPHA-GLUCANOTRANSFERASE DPE1, CHLOROPLASTIC/AMYLOPLASTIC"/>
    <property type="match status" value="1"/>
</dbReference>
<organism evidence="11 12">
    <name type="scientific">Desulfolithobacter dissulfuricans</name>
    <dbReference type="NCBI Taxonomy" id="2795293"/>
    <lineage>
        <taxon>Bacteria</taxon>
        <taxon>Pseudomonadati</taxon>
        <taxon>Thermodesulfobacteriota</taxon>
        <taxon>Desulfobulbia</taxon>
        <taxon>Desulfobulbales</taxon>
        <taxon>Desulfobulbaceae</taxon>
        <taxon>Desulfolithobacter</taxon>
    </lineage>
</organism>
<evidence type="ECO:0000256" key="6">
    <source>
        <dbReference type="ARBA" id="ARBA00022679"/>
    </source>
</evidence>
<accession>A0A915U5U5</accession>
<evidence type="ECO:0000256" key="2">
    <source>
        <dbReference type="ARBA" id="ARBA00005684"/>
    </source>
</evidence>
<keyword evidence="6 10" id="KW-0808">Transferase</keyword>
<evidence type="ECO:0000256" key="4">
    <source>
        <dbReference type="ARBA" id="ARBA00020295"/>
    </source>
</evidence>
<evidence type="ECO:0000313" key="12">
    <source>
        <dbReference type="Proteomes" id="UP001063350"/>
    </source>
</evidence>
<evidence type="ECO:0000256" key="10">
    <source>
        <dbReference type="RuleBase" id="RU361207"/>
    </source>
</evidence>
<dbReference type="Proteomes" id="UP001063350">
    <property type="component" value="Chromosome"/>
</dbReference>
<dbReference type="EC" id="2.4.1.25" evidence="3 10"/>
<evidence type="ECO:0000313" key="11">
    <source>
        <dbReference type="EMBL" id="BCO09517.1"/>
    </source>
</evidence>
<dbReference type="AlphaFoldDB" id="A0A915U5U5"/>
<sequence>MIPFLKKRSSGILLHISSLPSPCGIGDLGPGAWTFLDFLSAAGQSFWQILPLGPTSPVFGNSPYMSSSAFAGNPLFISPELLAKEGLLTNTQLSRCPSCSEYFVAFDSAIPWKNQVLQEAWTTFLQQGRRDELDEISERYPWLKDHALFMALKEQHNQLPWWQWPTPLRKRDPVALQSIQTQLHHSIDYFRFEQYVFFRQWQELRRRAAKKNIRLIGDLPIYVALDSVDVWAHQEIFDLDPKTSLPTHVAGVPPDYFSRTGQLWGNPLYRWNSRKKEVRAALYDWWTRRLETIFSQVDIIRIDHFRGFDSYWSVPAREKTAIHGNWKKGPGLSFFREMEKRLGPLPVIAEDLGLITPAVEKLRDTLGFPGMKILLFAFDGNPQNSYLPYNHPRNSVVYTGTHDNDTAVGWFLSPAVPPEAKRQAKQFANRTDTDASTFHQDMIHLALGSPASLALIPMQDVLGFGNDCRMNTPGTSRDNWRWRCAPRFMTTELALWMREKTALFGRLPENQEHQDND</sequence>
<dbReference type="NCBIfam" id="NF011080">
    <property type="entry name" value="PRK14508.1-3"/>
    <property type="match status" value="1"/>
</dbReference>
<evidence type="ECO:0000256" key="5">
    <source>
        <dbReference type="ARBA" id="ARBA00022676"/>
    </source>
</evidence>
<gene>
    <name evidence="11" type="ORF">GF1_18930</name>
</gene>
<dbReference type="PANTHER" id="PTHR32438:SF5">
    <property type="entry name" value="4-ALPHA-GLUCANOTRANSFERASE DPE1, CHLOROPLASTIC_AMYLOPLASTIC"/>
    <property type="match status" value="1"/>
</dbReference>
<dbReference type="SUPFAM" id="SSF51445">
    <property type="entry name" value="(Trans)glycosidases"/>
    <property type="match status" value="1"/>
</dbReference>
<dbReference type="GO" id="GO:0005975">
    <property type="term" value="P:carbohydrate metabolic process"/>
    <property type="evidence" value="ECO:0007669"/>
    <property type="project" value="InterPro"/>
</dbReference>
<keyword evidence="12" id="KW-1185">Reference proteome</keyword>
<dbReference type="RefSeq" id="WP_267926263.1">
    <property type="nucleotide sequence ID" value="NZ_AP024233.1"/>
</dbReference>
<dbReference type="Gene3D" id="3.20.20.80">
    <property type="entry name" value="Glycosidases"/>
    <property type="match status" value="1"/>
</dbReference>
<comment type="similarity">
    <text evidence="2 10">Belongs to the disproportionating enzyme family.</text>
</comment>
<evidence type="ECO:0000256" key="8">
    <source>
        <dbReference type="ARBA" id="ARBA00031423"/>
    </source>
</evidence>
<evidence type="ECO:0000256" key="9">
    <source>
        <dbReference type="ARBA" id="ARBA00031501"/>
    </source>
</evidence>
<keyword evidence="5 10" id="KW-0328">Glycosyltransferase</keyword>
<keyword evidence="7 10" id="KW-0119">Carbohydrate metabolism</keyword>
<evidence type="ECO:0000256" key="3">
    <source>
        <dbReference type="ARBA" id="ARBA00012560"/>
    </source>
</evidence>
<dbReference type="InterPro" id="IPR003385">
    <property type="entry name" value="Glyco_hydro_77"/>
</dbReference>
<dbReference type="Pfam" id="PF02446">
    <property type="entry name" value="Glyco_hydro_77"/>
    <property type="match status" value="1"/>
</dbReference>
<evidence type="ECO:0000256" key="7">
    <source>
        <dbReference type="ARBA" id="ARBA00023277"/>
    </source>
</evidence>